<dbReference type="Proteomes" id="UP000238164">
    <property type="component" value="Chromosome 1"/>
</dbReference>
<dbReference type="RefSeq" id="WP_105185829.1">
    <property type="nucleotide sequence ID" value="NZ_BAAAGO010000032.1"/>
</dbReference>
<proteinExistence type="predicted"/>
<dbReference type="PANTHER" id="PTHR37318">
    <property type="entry name" value="BSL7504 PROTEIN"/>
    <property type="match status" value="1"/>
</dbReference>
<dbReference type="OrthoDB" id="4952043at2"/>
<feature type="domain" description="Winged helix DNA-binding" evidence="1">
    <location>
        <begin position="11"/>
        <end position="89"/>
    </location>
</feature>
<reference evidence="2 3" key="1">
    <citation type="submission" date="2018-02" db="EMBL/GenBank/DDBJ databases">
        <authorList>
            <person name="Cohen D.B."/>
            <person name="Kent A.D."/>
        </authorList>
    </citation>
    <scope>NUCLEOTIDE SEQUENCE [LARGE SCALE GENOMIC DNA]</scope>
    <source>
        <strain evidence="2">1</strain>
    </source>
</reference>
<keyword evidence="3" id="KW-1185">Reference proteome</keyword>
<gene>
    <name evidence="2" type="ORF">MPLG2_1968</name>
</gene>
<dbReference type="AlphaFoldDB" id="A0A2N9JHH4"/>
<accession>A0A2N9JHH4</accession>
<sequence length="101" mass="10882">MSIDENFHSPVRFAIMASLVSVDKAEFAFVRDAIEVSDSVLSKQATALEAVGYLQIIKGHVGRRPRTWFALTPQGRAAFAAHLEALRSLAEAAAHYAAGPS</sequence>
<dbReference type="InterPro" id="IPR027395">
    <property type="entry name" value="WH_DNA-bd_dom"/>
</dbReference>
<dbReference type="InterPro" id="IPR036390">
    <property type="entry name" value="WH_DNA-bd_sf"/>
</dbReference>
<dbReference type="Pfam" id="PF13601">
    <property type="entry name" value="HTH_34"/>
    <property type="match status" value="1"/>
</dbReference>
<dbReference type="EMBL" id="LT985188">
    <property type="protein sequence ID" value="SPD86998.1"/>
    <property type="molecule type" value="Genomic_DNA"/>
</dbReference>
<evidence type="ECO:0000259" key="1">
    <source>
        <dbReference type="Pfam" id="PF13601"/>
    </source>
</evidence>
<dbReference type="InterPro" id="IPR036388">
    <property type="entry name" value="WH-like_DNA-bd_sf"/>
</dbReference>
<dbReference type="SUPFAM" id="SSF46785">
    <property type="entry name" value="Winged helix' DNA-binding domain"/>
    <property type="match status" value="1"/>
</dbReference>
<dbReference type="KEGG" id="mgg:MPLG2_1968"/>
<dbReference type="PANTHER" id="PTHR37318:SF1">
    <property type="entry name" value="BSL7504 PROTEIN"/>
    <property type="match status" value="1"/>
</dbReference>
<dbReference type="GO" id="GO:0003677">
    <property type="term" value="F:DNA binding"/>
    <property type="evidence" value="ECO:0007669"/>
    <property type="project" value="UniProtKB-KW"/>
</dbReference>
<keyword evidence="2" id="KW-0238">DNA-binding</keyword>
<dbReference type="Gene3D" id="1.10.10.10">
    <property type="entry name" value="Winged helix-like DNA-binding domain superfamily/Winged helix DNA-binding domain"/>
    <property type="match status" value="1"/>
</dbReference>
<evidence type="ECO:0000313" key="3">
    <source>
        <dbReference type="Proteomes" id="UP000238164"/>
    </source>
</evidence>
<evidence type="ECO:0000313" key="2">
    <source>
        <dbReference type="EMBL" id="SPD86998.1"/>
    </source>
</evidence>
<protein>
    <submittedName>
        <fullName evidence="2">DNA-binding transcriptional regulator, MarR family</fullName>
    </submittedName>
</protein>
<name>A0A2N9JHH4_9ACTN</name>
<organism evidence="2 3">
    <name type="scientific">Micropruina glycogenica</name>
    <dbReference type="NCBI Taxonomy" id="75385"/>
    <lineage>
        <taxon>Bacteria</taxon>
        <taxon>Bacillati</taxon>
        <taxon>Actinomycetota</taxon>
        <taxon>Actinomycetes</taxon>
        <taxon>Propionibacteriales</taxon>
        <taxon>Nocardioidaceae</taxon>
        <taxon>Micropruina</taxon>
    </lineage>
</organism>